<dbReference type="Proteomes" id="UP001604277">
    <property type="component" value="Unassembled WGS sequence"/>
</dbReference>
<reference evidence="2" key="1">
    <citation type="submission" date="2024-07" db="EMBL/GenBank/DDBJ databases">
        <title>Two chromosome-level genome assemblies of Korean endemic species Abeliophyllum distichum and Forsythia ovata (Oleaceae).</title>
        <authorList>
            <person name="Jang H."/>
        </authorList>
    </citation>
    <scope>NUCLEOTIDE SEQUENCE [LARGE SCALE GENOMIC DNA]</scope>
</reference>
<sequence>MEMGGQWMNDCLDYSANIVAATAAPSNSDLKGSIILPWWRLTRGYFSGWWMNRCKGLRRRQLVATRDWRGHKTKQSTEKCCCYLIGVAFLYIYAKQDLISRLDHTQERAMGVDPFNQKLASRSFFVRHACDIVSRSFCVFLHLQLLLRTS</sequence>
<organism evidence="1 2">
    <name type="scientific">Forsythia ovata</name>
    <dbReference type="NCBI Taxonomy" id="205694"/>
    <lineage>
        <taxon>Eukaryota</taxon>
        <taxon>Viridiplantae</taxon>
        <taxon>Streptophyta</taxon>
        <taxon>Embryophyta</taxon>
        <taxon>Tracheophyta</taxon>
        <taxon>Spermatophyta</taxon>
        <taxon>Magnoliopsida</taxon>
        <taxon>eudicotyledons</taxon>
        <taxon>Gunneridae</taxon>
        <taxon>Pentapetalae</taxon>
        <taxon>asterids</taxon>
        <taxon>lamiids</taxon>
        <taxon>Lamiales</taxon>
        <taxon>Oleaceae</taxon>
        <taxon>Forsythieae</taxon>
        <taxon>Forsythia</taxon>
    </lineage>
</organism>
<accession>A0ABD1TNI2</accession>
<evidence type="ECO:0000313" key="1">
    <source>
        <dbReference type="EMBL" id="KAL2514254.1"/>
    </source>
</evidence>
<name>A0ABD1TNI2_9LAMI</name>
<protein>
    <submittedName>
        <fullName evidence="1">Uncharacterized protein</fullName>
    </submittedName>
</protein>
<comment type="caution">
    <text evidence="1">The sequence shown here is derived from an EMBL/GenBank/DDBJ whole genome shotgun (WGS) entry which is preliminary data.</text>
</comment>
<dbReference type="EMBL" id="JBFOLJ010000008">
    <property type="protein sequence ID" value="KAL2514254.1"/>
    <property type="molecule type" value="Genomic_DNA"/>
</dbReference>
<proteinExistence type="predicted"/>
<dbReference type="AlphaFoldDB" id="A0ABD1TNI2"/>
<evidence type="ECO:0000313" key="2">
    <source>
        <dbReference type="Proteomes" id="UP001604277"/>
    </source>
</evidence>
<keyword evidence="2" id="KW-1185">Reference proteome</keyword>
<gene>
    <name evidence="1" type="ORF">Fot_28225</name>
</gene>